<dbReference type="Gene3D" id="2.60.40.1960">
    <property type="match status" value="1"/>
</dbReference>
<comment type="similarity">
    <text evidence="1">Belongs to the peptidase A1 family.</text>
</comment>
<evidence type="ECO:0000256" key="1">
    <source>
        <dbReference type="ARBA" id="ARBA00007447"/>
    </source>
</evidence>
<dbReference type="InterPro" id="IPR021109">
    <property type="entry name" value="Peptidase_aspartic_dom_sf"/>
</dbReference>
<dbReference type="Gene3D" id="2.40.70.10">
    <property type="entry name" value="Acid Proteases"/>
    <property type="match status" value="1"/>
</dbReference>
<feature type="non-terminal residue" evidence="3">
    <location>
        <position position="92"/>
    </location>
</feature>
<sequence length="92" mass="10183">HGSDDPDSVLTLGGTNPEYYSGDFTFANLSRPDRWQFKIDRIQLSNSLRIVHGHGFQAIVDTSTPFIAGPIDMVGALNRVLRAKPLEDDPML</sequence>
<evidence type="ECO:0000313" key="4">
    <source>
        <dbReference type="Proteomes" id="UP000735302"/>
    </source>
</evidence>
<evidence type="ECO:0000313" key="3">
    <source>
        <dbReference type="EMBL" id="GFO12278.1"/>
    </source>
</evidence>
<dbReference type="Proteomes" id="UP000735302">
    <property type="component" value="Unassembled WGS sequence"/>
</dbReference>
<feature type="domain" description="Peptidase A1" evidence="2">
    <location>
        <begin position="1"/>
        <end position="92"/>
    </location>
</feature>
<feature type="non-terminal residue" evidence="3">
    <location>
        <position position="1"/>
    </location>
</feature>
<dbReference type="EMBL" id="BLXT01004393">
    <property type="protein sequence ID" value="GFO12278.1"/>
    <property type="molecule type" value="Genomic_DNA"/>
</dbReference>
<organism evidence="3 4">
    <name type="scientific">Plakobranchus ocellatus</name>
    <dbReference type="NCBI Taxonomy" id="259542"/>
    <lineage>
        <taxon>Eukaryota</taxon>
        <taxon>Metazoa</taxon>
        <taxon>Spiralia</taxon>
        <taxon>Lophotrochozoa</taxon>
        <taxon>Mollusca</taxon>
        <taxon>Gastropoda</taxon>
        <taxon>Heterobranchia</taxon>
        <taxon>Euthyneura</taxon>
        <taxon>Panpulmonata</taxon>
        <taxon>Sacoglossa</taxon>
        <taxon>Placobranchoidea</taxon>
        <taxon>Plakobranchidae</taxon>
        <taxon>Plakobranchus</taxon>
    </lineage>
</organism>
<dbReference type="AlphaFoldDB" id="A0AAV4AY76"/>
<dbReference type="InterPro" id="IPR033121">
    <property type="entry name" value="PEPTIDASE_A1"/>
</dbReference>
<evidence type="ECO:0000259" key="2">
    <source>
        <dbReference type="PROSITE" id="PS51767"/>
    </source>
</evidence>
<proteinExistence type="inferred from homology"/>
<dbReference type="PANTHER" id="PTHR47966:SF51">
    <property type="entry name" value="BETA-SITE APP-CLEAVING ENZYME, ISOFORM A-RELATED"/>
    <property type="match status" value="1"/>
</dbReference>
<dbReference type="PANTHER" id="PTHR47966">
    <property type="entry name" value="BETA-SITE APP-CLEAVING ENZYME, ISOFORM A-RELATED"/>
    <property type="match status" value="1"/>
</dbReference>
<dbReference type="SUPFAM" id="SSF50630">
    <property type="entry name" value="Acid proteases"/>
    <property type="match status" value="1"/>
</dbReference>
<comment type="caution">
    <text evidence="3">The sequence shown here is derived from an EMBL/GenBank/DDBJ whole genome shotgun (WGS) entry which is preliminary data.</text>
</comment>
<dbReference type="InterPro" id="IPR001461">
    <property type="entry name" value="Aspartic_peptidase_A1"/>
</dbReference>
<name>A0AAV4AY76_9GAST</name>
<dbReference type="PROSITE" id="PS51767">
    <property type="entry name" value="PEPTIDASE_A1"/>
    <property type="match status" value="1"/>
</dbReference>
<reference evidence="3 4" key="1">
    <citation type="journal article" date="2021" name="Elife">
        <title>Chloroplast acquisition without the gene transfer in kleptoplastic sea slugs, Plakobranchus ocellatus.</title>
        <authorList>
            <person name="Maeda T."/>
            <person name="Takahashi S."/>
            <person name="Yoshida T."/>
            <person name="Shimamura S."/>
            <person name="Takaki Y."/>
            <person name="Nagai Y."/>
            <person name="Toyoda A."/>
            <person name="Suzuki Y."/>
            <person name="Arimoto A."/>
            <person name="Ishii H."/>
            <person name="Satoh N."/>
            <person name="Nishiyama T."/>
            <person name="Hasebe M."/>
            <person name="Maruyama T."/>
            <person name="Minagawa J."/>
            <person name="Obokata J."/>
            <person name="Shigenobu S."/>
        </authorList>
    </citation>
    <scope>NUCLEOTIDE SEQUENCE [LARGE SCALE GENOMIC DNA]</scope>
</reference>
<keyword evidence="4" id="KW-1185">Reference proteome</keyword>
<dbReference type="Pfam" id="PF00026">
    <property type="entry name" value="Asp"/>
    <property type="match status" value="1"/>
</dbReference>
<gene>
    <name evidence="3" type="ORF">PoB_003878300</name>
</gene>
<accession>A0AAV4AY76</accession>
<dbReference type="GO" id="GO:0004190">
    <property type="term" value="F:aspartic-type endopeptidase activity"/>
    <property type="evidence" value="ECO:0007669"/>
    <property type="project" value="InterPro"/>
</dbReference>
<dbReference type="GO" id="GO:0006508">
    <property type="term" value="P:proteolysis"/>
    <property type="evidence" value="ECO:0007669"/>
    <property type="project" value="InterPro"/>
</dbReference>
<protein>
    <submittedName>
        <fullName evidence="3">Cathepsin d</fullName>
    </submittedName>
</protein>